<keyword evidence="7 14" id="KW-0418">Kinase</keyword>
<evidence type="ECO:0000256" key="4">
    <source>
        <dbReference type="ARBA" id="ARBA00022553"/>
    </source>
</evidence>
<dbReference type="GO" id="GO:0005886">
    <property type="term" value="C:plasma membrane"/>
    <property type="evidence" value="ECO:0007669"/>
    <property type="project" value="TreeGrafter"/>
</dbReference>
<dbReference type="PROSITE" id="PS50109">
    <property type="entry name" value="HIS_KIN"/>
    <property type="match status" value="1"/>
</dbReference>
<organism evidence="14 15">
    <name type="scientific">Rhizobium leguminosarum</name>
    <dbReference type="NCBI Taxonomy" id="384"/>
    <lineage>
        <taxon>Bacteria</taxon>
        <taxon>Pseudomonadati</taxon>
        <taxon>Pseudomonadota</taxon>
        <taxon>Alphaproteobacteria</taxon>
        <taxon>Hyphomicrobiales</taxon>
        <taxon>Rhizobiaceae</taxon>
        <taxon>Rhizobium/Agrobacterium group</taxon>
        <taxon>Rhizobium</taxon>
    </lineage>
</organism>
<dbReference type="AlphaFoldDB" id="A0A7X0DTK4"/>
<keyword evidence="8 11" id="KW-1133">Transmembrane helix</keyword>
<sequence length="451" mass="48188">MMAKAHDANPSLWWRLSWQLSIVFVAVVAAVIVGLCVYGAMILSPNVATEDRLTAALDEALTCDAQGRLIIADSPRLRAFKAESGRLWFVVATPEGQTVSYGAVPEAYQALGPYVHLIKEADIRGAASVGESASIDSVETGIGPFRVMYGGNPSRSATFLTMLTETYPIYVPLLAIALPAVFFAVPRIVGRALAGISEVAREAAAIEPRRQGARLPVSGIPREVSPLVTAFNGALERLENEFRKRQRFLIDAAHELRTPIAIMQTRIDGMPDGRERQRLLDDVARLAEAAEQLLDFERNDQAADLDDTVDLVGIARTVVADLAPLAIAGGYQICFQSDAESLARRGSSSALPRAVSNLVRNAIDHGGNRGMITVSVSRSASGGDRISIADEGLGIPAEHRELVFEPFYRVTPRSKGAGLGLSLVKQVAANHGGEVGIESSAAGTRVTIELA</sequence>
<dbReference type="InterPro" id="IPR003660">
    <property type="entry name" value="HAMP_dom"/>
</dbReference>
<evidence type="ECO:0000256" key="9">
    <source>
        <dbReference type="ARBA" id="ARBA00023012"/>
    </source>
</evidence>
<feature type="domain" description="HAMP" evidence="13">
    <location>
        <begin position="190"/>
        <end position="243"/>
    </location>
</feature>
<dbReference type="PRINTS" id="PR00344">
    <property type="entry name" value="BCTRLSENSOR"/>
</dbReference>
<comment type="caution">
    <text evidence="14">The sequence shown here is derived from an EMBL/GenBank/DDBJ whole genome shotgun (WGS) entry which is preliminary data.</text>
</comment>
<dbReference type="SMART" id="SM00387">
    <property type="entry name" value="HATPase_c"/>
    <property type="match status" value="1"/>
</dbReference>
<dbReference type="InterPro" id="IPR036890">
    <property type="entry name" value="HATPase_C_sf"/>
</dbReference>
<protein>
    <recommendedName>
        <fullName evidence="3">histidine kinase</fullName>
        <ecNumber evidence="3">2.7.13.3</ecNumber>
    </recommendedName>
</protein>
<keyword evidence="6 11" id="KW-0812">Transmembrane</keyword>
<gene>
    <name evidence="14" type="ORF">GGE66_003505</name>
</gene>
<dbReference type="Pfam" id="PF02518">
    <property type="entry name" value="HATPase_c"/>
    <property type="match status" value="1"/>
</dbReference>
<evidence type="ECO:0000256" key="2">
    <source>
        <dbReference type="ARBA" id="ARBA00004141"/>
    </source>
</evidence>
<evidence type="ECO:0000313" key="14">
    <source>
        <dbReference type="EMBL" id="MBB6222521.1"/>
    </source>
</evidence>
<dbReference type="EC" id="2.7.13.3" evidence="3"/>
<feature type="transmembrane region" description="Helical" evidence="11">
    <location>
        <begin position="20"/>
        <end position="43"/>
    </location>
</feature>
<keyword evidence="4" id="KW-0597">Phosphoprotein</keyword>
<keyword evidence="9" id="KW-0902">Two-component regulatory system</keyword>
<evidence type="ECO:0000256" key="6">
    <source>
        <dbReference type="ARBA" id="ARBA00022692"/>
    </source>
</evidence>
<proteinExistence type="predicted"/>
<evidence type="ECO:0000256" key="3">
    <source>
        <dbReference type="ARBA" id="ARBA00012438"/>
    </source>
</evidence>
<dbReference type="SUPFAM" id="SSF55874">
    <property type="entry name" value="ATPase domain of HSP90 chaperone/DNA topoisomerase II/histidine kinase"/>
    <property type="match status" value="1"/>
</dbReference>
<dbReference type="InterPro" id="IPR004358">
    <property type="entry name" value="Sig_transdc_His_kin-like_C"/>
</dbReference>
<evidence type="ECO:0000256" key="1">
    <source>
        <dbReference type="ARBA" id="ARBA00000085"/>
    </source>
</evidence>
<dbReference type="Proteomes" id="UP000517187">
    <property type="component" value="Unassembled WGS sequence"/>
</dbReference>
<dbReference type="InterPro" id="IPR003661">
    <property type="entry name" value="HisK_dim/P_dom"/>
</dbReference>
<comment type="catalytic activity">
    <reaction evidence="1">
        <text>ATP + protein L-histidine = ADP + protein N-phospho-L-histidine.</text>
        <dbReference type="EC" id="2.7.13.3"/>
    </reaction>
</comment>
<dbReference type="EMBL" id="JACIIJ010000007">
    <property type="protein sequence ID" value="MBB6222521.1"/>
    <property type="molecule type" value="Genomic_DNA"/>
</dbReference>
<dbReference type="Gene3D" id="1.10.287.130">
    <property type="match status" value="1"/>
</dbReference>
<dbReference type="CDD" id="cd00082">
    <property type="entry name" value="HisKA"/>
    <property type="match status" value="1"/>
</dbReference>
<dbReference type="InterPro" id="IPR003594">
    <property type="entry name" value="HATPase_dom"/>
</dbReference>
<feature type="domain" description="Histidine kinase" evidence="12">
    <location>
        <begin position="251"/>
        <end position="451"/>
    </location>
</feature>
<accession>A0A7X0DTK4</accession>
<evidence type="ECO:0000259" key="12">
    <source>
        <dbReference type="PROSITE" id="PS50109"/>
    </source>
</evidence>
<evidence type="ECO:0000259" key="13">
    <source>
        <dbReference type="PROSITE" id="PS50885"/>
    </source>
</evidence>
<comment type="subcellular location">
    <subcellularLocation>
        <location evidence="2">Membrane</location>
        <topology evidence="2">Multi-pass membrane protein</topology>
    </subcellularLocation>
</comment>
<dbReference type="SMART" id="SM00388">
    <property type="entry name" value="HisKA"/>
    <property type="match status" value="1"/>
</dbReference>
<dbReference type="PANTHER" id="PTHR45436:SF15">
    <property type="entry name" value="SENSOR HISTIDINE KINASE CUSS"/>
    <property type="match status" value="1"/>
</dbReference>
<reference evidence="14 15" key="1">
    <citation type="submission" date="2020-08" db="EMBL/GenBank/DDBJ databases">
        <title>Genomic Encyclopedia of Type Strains, Phase IV (KMG-V): Genome sequencing to study the core and pangenomes of soil and plant-associated prokaryotes.</title>
        <authorList>
            <person name="Whitman W."/>
        </authorList>
    </citation>
    <scope>NUCLEOTIDE SEQUENCE [LARGE SCALE GENOMIC DNA]</scope>
    <source>
        <strain evidence="14 15">SEMIA 4011</strain>
    </source>
</reference>
<dbReference type="InterPro" id="IPR005467">
    <property type="entry name" value="His_kinase_dom"/>
</dbReference>
<evidence type="ECO:0000256" key="11">
    <source>
        <dbReference type="SAM" id="Phobius"/>
    </source>
</evidence>
<keyword evidence="10 11" id="KW-0472">Membrane</keyword>
<keyword evidence="5" id="KW-0808">Transferase</keyword>
<dbReference type="InterPro" id="IPR036097">
    <property type="entry name" value="HisK_dim/P_sf"/>
</dbReference>
<dbReference type="GO" id="GO:0000155">
    <property type="term" value="F:phosphorelay sensor kinase activity"/>
    <property type="evidence" value="ECO:0007669"/>
    <property type="project" value="InterPro"/>
</dbReference>
<dbReference type="SUPFAM" id="SSF47384">
    <property type="entry name" value="Homodimeric domain of signal transducing histidine kinase"/>
    <property type="match status" value="1"/>
</dbReference>
<evidence type="ECO:0000256" key="7">
    <source>
        <dbReference type="ARBA" id="ARBA00022777"/>
    </source>
</evidence>
<evidence type="ECO:0000313" key="15">
    <source>
        <dbReference type="Proteomes" id="UP000517187"/>
    </source>
</evidence>
<evidence type="ECO:0000256" key="8">
    <source>
        <dbReference type="ARBA" id="ARBA00022989"/>
    </source>
</evidence>
<dbReference type="InterPro" id="IPR050428">
    <property type="entry name" value="TCS_sensor_his_kinase"/>
</dbReference>
<feature type="transmembrane region" description="Helical" evidence="11">
    <location>
        <begin position="169"/>
        <end position="189"/>
    </location>
</feature>
<name>A0A7X0DTK4_RHILE</name>
<dbReference type="CDD" id="cd00075">
    <property type="entry name" value="HATPase"/>
    <property type="match status" value="1"/>
</dbReference>
<dbReference type="PROSITE" id="PS50885">
    <property type="entry name" value="HAMP"/>
    <property type="match status" value="1"/>
</dbReference>
<evidence type="ECO:0000256" key="10">
    <source>
        <dbReference type="ARBA" id="ARBA00023136"/>
    </source>
</evidence>
<dbReference type="Gene3D" id="3.30.565.10">
    <property type="entry name" value="Histidine kinase-like ATPase, C-terminal domain"/>
    <property type="match status" value="1"/>
</dbReference>
<evidence type="ECO:0000256" key="5">
    <source>
        <dbReference type="ARBA" id="ARBA00022679"/>
    </source>
</evidence>
<dbReference type="PANTHER" id="PTHR45436">
    <property type="entry name" value="SENSOR HISTIDINE KINASE YKOH"/>
    <property type="match status" value="1"/>
</dbReference>